<keyword evidence="4" id="KW-0249">Electron transport</keyword>
<feature type="domain" description="DOMON" evidence="8">
    <location>
        <begin position="52"/>
        <end position="171"/>
    </location>
</feature>
<evidence type="ECO:0000313" key="10">
    <source>
        <dbReference type="Proteomes" id="UP000762676"/>
    </source>
</evidence>
<keyword evidence="3 7" id="KW-0812">Transmembrane</keyword>
<feature type="transmembrane region" description="Helical" evidence="7">
    <location>
        <begin position="306"/>
        <end position="323"/>
    </location>
</feature>
<reference evidence="9 10" key="1">
    <citation type="journal article" date="2021" name="Elife">
        <title>Chloroplast acquisition without the gene transfer in kleptoplastic sea slugs, Plakobranchus ocellatus.</title>
        <authorList>
            <person name="Maeda T."/>
            <person name="Takahashi S."/>
            <person name="Yoshida T."/>
            <person name="Shimamura S."/>
            <person name="Takaki Y."/>
            <person name="Nagai Y."/>
            <person name="Toyoda A."/>
            <person name="Suzuki Y."/>
            <person name="Arimoto A."/>
            <person name="Ishii H."/>
            <person name="Satoh N."/>
            <person name="Nishiyama T."/>
            <person name="Hasebe M."/>
            <person name="Maruyama T."/>
            <person name="Minagawa J."/>
            <person name="Obokata J."/>
            <person name="Shigenobu S."/>
        </authorList>
    </citation>
    <scope>NUCLEOTIDE SEQUENCE [LARGE SCALE GENOMIC DNA]</scope>
</reference>
<keyword evidence="5 7" id="KW-1133">Transmembrane helix</keyword>
<dbReference type="Pfam" id="PF03351">
    <property type="entry name" value="DOMON"/>
    <property type="match status" value="1"/>
</dbReference>
<dbReference type="PROSITE" id="PS50836">
    <property type="entry name" value="DOMON"/>
    <property type="match status" value="1"/>
</dbReference>
<comment type="subcellular location">
    <subcellularLocation>
        <location evidence="1">Membrane</location>
    </subcellularLocation>
</comment>
<dbReference type="GO" id="GO:0099072">
    <property type="term" value="P:regulation of postsynaptic membrane neurotransmitter receptor levels"/>
    <property type="evidence" value="ECO:0007669"/>
    <property type="project" value="TreeGrafter"/>
</dbReference>
<dbReference type="AlphaFoldDB" id="A0AAV4JGH7"/>
<dbReference type="EMBL" id="BMAT01013781">
    <property type="protein sequence ID" value="GFS20112.1"/>
    <property type="molecule type" value="Genomic_DNA"/>
</dbReference>
<dbReference type="InterPro" id="IPR005018">
    <property type="entry name" value="DOMON_domain"/>
</dbReference>
<dbReference type="InterPro" id="IPR042789">
    <property type="entry name" value="FRRS1L"/>
</dbReference>
<dbReference type="GO" id="GO:1900449">
    <property type="term" value="P:regulation of glutamate receptor signaling pathway"/>
    <property type="evidence" value="ECO:0007669"/>
    <property type="project" value="InterPro"/>
</dbReference>
<accession>A0AAV4JGH7</accession>
<dbReference type="CDD" id="cd08760">
    <property type="entry name" value="Cyt_b561_FRRS1_like"/>
    <property type="match status" value="1"/>
</dbReference>
<evidence type="ECO:0000259" key="8">
    <source>
        <dbReference type="PROSITE" id="PS50836"/>
    </source>
</evidence>
<evidence type="ECO:0000256" key="3">
    <source>
        <dbReference type="ARBA" id="ARBA00022692"/>
    </source>
</evidence>
<evidence type="ECO:0000256" key="1">
    <source>
        <dbReference type="ARBA" id="ARBA00004370"/>
    </source>
</evidence>
<evidence type="ECO:0000256" key="7">
    <source>
        <dbReference type="SAM" id="Phobius"/>
    </source>
</evidence>
<dbReference type="GO" id="GO:0016020">
    <property type="term" value="C:membrane"/>
    <property type="evidence" value="ECO:0007669"/>
    <property type="project" value="UniProtKB-SubCell"/>
</dbReference>
<feature type="transmembrane region" description="Helical" evidence="7">
    <location>
        <begin position="267"/>
        <end position="286"/>
    </location>
</feature>
<dbReference type="SMART" id="SM00665">
    <property type="entry name" value="B561"/>
    <property type="match status" value="1"/>
</dbReference>
<dbReference type="PANTHER" id="PTHR46902:SF1">
    <property type="entry name" value="DOMON DOMAIN-CONTAINING PROTEIN FRRS1L"/>
    <property type="match status" value="1"/>
</dbReference>
<keyword evidence="10" id="KW-1185">Reference proteome</keyword>
<evidence type="ECO:0000256" key="6">
    <source>
        <dbReference type="ARBA" id="ARBA00023136"/>
    </source>
</evidence>
<feature type="transmembrane region" description="Helical" evidence="7">
    <location>
        <begin position="335"/>
        <end position="361"/>
    </location>
</feature>
<keyword evidence="6 7" id="KW-0472">Membrane</keyword>
<keyword evidence="2" id="KW-0813">Transport</keyword>
<dbReference type="InterPro" id="IPR006593">
    <property type="entry name" value="Cyt_b561/ferric_Rdtase_TM"/>
</dbReference>
<feature type="transmembrane region" description="Helical" evidence="7">
    <location>
        <begin position="381"/>
        <end position="407"/>
    </location>
</feature>
<dbReference type="Gene3D" id="1.20.120.1770">
    <property type="match status" value="1"/>
</dbReference>
<gene>
    <name evidence="9" type="ORF">ElyMa_006890500</name>
</gene>
<comment type="caution">
    <text evidence="9">The sequence shown here is derived from an EMBL/GenBank/DDBJ whole genome shotgun (WGS) entry which is preliminary data.</text>
</comment>
<evidence type="ECO:0000256" key="4">
    <source>
        <dbReference type="ARBA" id="ARBA00022982"/>
    </source>
</evidence>
<evidence type="ECO:0000256" key="5">
    <source>
        <dbReference type="ARBA" id="ARBA00022989"/>
    </source>
</evidence>
<feature type="transmembrane region" description="Helical" evidence="7">
    <location>
        <begin position="225"/>
        <end position="246"/>
    </location>
</feature>
<dbReference type="Proteomes" id="UP000762676">
    <property type="component" value="Unassembled WGS sequence"/>
</dbReference>
<evidence type="ECO:0000256" key="2">
    <source>
        <dbReference type="ARBA" id="ARBA00022448"/>
    </source>
</evidence>
<organism evidence="9 10">
    <name type="scientific">Elysia marginata</name>
    <dbReference type="NCBI Taxonomy" id="1093978"/>
    <lineage>
        <taxon>Eukaryota</taxon>
        <taxon>Metazoa</taxon>
        <taxon>Spiralia</taxon>
        <taxon>Lophotrochozoa</taxon>
        <taxon>Mollusca</taxon>
        <taxon>Gastropoda</taxon>
        <taxon>Heterobranchia</taxon>
        <taxon>Euthyneura</taxon>
        <taxon>Panpulmonata</taxon>
        <taxon>Sacoglossa</taxon>
        <taxon>Placobranchoidea</taxon>
        <taxon>Plakobranchidae</taxon>
        <taxon>Elysia</taxon>
    </lineage>
</organism>
<protein>
    <submittedName>
        <fullName evidence="9">Ferric-chelate reductase</fullName>
    </submittedName>
</protein>
<name>A0AAV4JGH7_9GAST</name>
<evidence type="ECO:0000313" key="9">
    <source>
        <dbReference type="EMBL" id="GFS20112.1"/>
    </source>
</evidence>
<dbReference type="PANTHER" id="PTHR46902">
    <property type="entry name" value="DOMON DOMAIN-CONTAINING PROTEIN FRRS1L"/>
    <property type="match status" value="1"/>
</dbReference>
<proteinExistence type="predicted"/>
<sequence length="408" mass="45527">MKTTLTAVPGEVQSHEYIEACAQNMTKSNEFSGCGDKKACFLYPYHCKENDCVAAVSFEYLADSNIYQVEMYADPGPTPGYVGVAFSEDADMANDETFVCAAITDEMSVQHGLNPGKFNERVITNDLMAAEVKLEDGRLACRFKMSVSSTVGRIKLVNGKPEKNDMPFDKGTAWRIQLAWGPVMPDSNVITRHKDMPATTFSSIRISESDTHRGTAFHILVRVHGALMIVAWTFLSGIVTVIARHYKDMMAKKRLFGTKIWFQAADPHAYWGLAVAVAVGLQIIAGMLRPGPDHKLRIFFNWGHRILGQASHVIAAVTMFLAFKIDYITEDMHDFGMITLSIWAGVQIMWHICFEIVSCIIKRSEPDGYQLDDSKETKGSWIPAVLMTIYVMFLAACCTSVLCAFLFY</sequence>